<dbReference type="GO" id="GO:0008270">
    <property type="term" value="F:zinc ion binding"/>
    <property type="evidence" value="ECO:0007669"/>
    <property type="project" value="InterPro"/>
</dbReference>
<comment type="subcellular location">
    <subcellularLocation>
        <location evidence="1">Nucleus</location>
    </subcellularLocation>
</comment>
<comment type="caution">
    <text evidence="9">The sequence shown here is derived from an EMBL/GenBank/DDBJ whole genome shotgun (WGS) entry which is preliminary data.</text>
</comment>
<proteinExistence type="predicted"/>
<keyword evidence="4" id="KW-0238">DNA-binding</keyword>
<dbReference type="GO" id="GO:0045944">
    <property type="term" value="P:positive regulation of transcription by RNA polymerase II"/>
    <property type="evidence" value="ECO:0007669"/>
    <property type="project" value="TreeGrafter"/>
</dbReference>
<evidence type="ECO:0000256" key="7">
    <source>
        <dbReference type="SAM" id="MobiDB-lite"/>
    </source>
</evidence>
<dbReference type="Pfam" id="PF00172">
    <property type="entry name" value="Zn_clus"/>
    <property type="match status" value="1"/>
</dbReference>
<dbReference type="SMART" id="SM00906">
    <property type="entry name" value="Fungal_trans"/>
    <property type="match status" value="1"/>
</dbReference>
<evidence type="ECO:0000313" key="10">
    <source>
        <dbReference type="Proteomes" id="UP000449547"/>
    </source>
</evidence>
<feature type="domain" description="Zn(2)-C6 fungal-type" evidence="8">
    <location>
        <begin position="78"/>
        <end position="107"/>
    </location>
</feature>
<dbReference type="OrthoDB" id="4064873at2759"/>
<dbReference type="PANTHER" id="PTHR47540:SF2">
    <property type="entry name" value="ZN(II)2CYS6 TRANSCRIPTION FACTOR (EUROFUNG)"/>
    <property type="match status" value="1"/>
</dbReference>
<evidence type="ECO:0000256" key="3">
    <source>
        <dbReference type="ARBA" id="ARBA00023015"/>
    </source>
</evidence>
<evidence type="ECO:0000259" key="8">
    <source>
        <dbReference type="PROSITE" id="PS50048"/>
    </source>
</evidence>
<feature type="compositionally biased region" description="Acidic residues" evidence="7">
    <location>
        <begin position="1"/>
        <end position="10"/>
    </location>
</feature>
<organism evidence="9 10">
    <name type="scientific">Diutina rugosa</name>
    <name type="common">Yeast</name>
    <name type="synonym">Candida rugosa</name>
    <dbReference type="NCBI Taxonomy" id="5481"/>
    <lineage>
        <taxon>Eukaryota</taxon>
        <taxon>Fungi</taxon>
        <taxon>Dikarya</taxon>
        <taxon>Ascomycota</taxon>
        <taxon>Saccharomycotina</taxon>
        <taxon>Pichiomycetes</taxon>
        <taxon>Debaryomycetaceae</taxon>
        <taxon>Diutina</taxon>
    </lineage>
</organism>
<dbReference type="SUPFAM" id="SSF57701">
    <property type="entry name" value="Zn2/Cys6 DNA-binding domain"/>
    <property type="match status" value="1"/>
</dbReference>
<sequence length="769" mass="87665">MDARDDDEYVTDTSTVGGAVDDGHQRRAPSFLPIPPPPKVGVFPPYNPRHQLPPPVLQPAHPPLTSTLARRRMRVTRACDRCRSQKIKCSGTNPCVTCNKHKKSCTYTTLAEQTGSASSAPPVKRPKLDFRQVEPFGLPQMEPTGAEYVRHLENRVQYLESLLVPRGDQLFAKPESDDPMHPDMKALLLNESAKWRYSRRHQNSLINALCKQIYSQLSDESKAKVSIPRMQYFAWNMSGTHYLSAESLPPTPSIDGLFDEAEYLNYFFQDINPLFAIIHEQVFRDQVVAYHKLMAEADGDHPSVDDRQSKAYHAKLFSAILMLCYVLAIRMKQMSLPNPSVTMLKLEERLFKYAHKVISVLSFEWESFELCQGWLLITMYLRIAYRQTSMYHALGQAIIMCKSMGLGLDSQQWIRCTPYEEVKARRVFWSVYSMDRCLGLQSGKYCTLRDEDRGRTFPPMEYPPSPRDSWITLPAFAMIQISRLANFVHTSPTDVLELSKLQQINTELYQLSQWLDENGFANANIIKEGGLTVYAQVKLNYYDLVLTVHGKSLYSLLDRHTSKALKITMVVDAMQGTIDIVERLHRAGKLFTPWWLTMLLLFNNGIAACCLIHGGTFISQAREILHKSVKYLKILRKSPVRDESNKLIVRERFKMVKECIWAVKMTNHILSLRLQEDMDAIKSVGIDHGSSDVNQASFSQLGVMQEDVTPHEPEYQTLLGKDVPVDDDQEAFDDLLLNLQWFDQWGDFSSVDGLDKLGDNGTTACDPSI</sequence>
<dbReference type="VEuPathDB" id="FungiDB:DIURU_005018"/>
<evidence type="ECO:0000256" key="4">
    <source>
        <dbReference type="ARBA" id="ARBA00023125"/>
    </source>
</evidence>
<feature type="region of interest" description="Disordered" evidence="7">
    <location>
        <begin position="1"/>
        <end position="37"/>
    </location>
</feature>
<dbReference type="CDD" id="cd12148">
    <property type="entry name" value="fungal_TF_MHR"/>
    <property type="match status" value="1"/>
</dbReference>
<dbReference type="Pfam" id="PF04082">
    <property type="entry name" value="Fungal_trans"/>
    <property type="match status" value="1"/>
</dbReference>
<evidence type="ECO:0000256" key="6">
    <source>
        <dbReference type="ARBA" id="ARBA00023242"/>
    </source>
</evidence>
<dbReference type="PANTHER" id="PTHR47540">
    <property type="entry name" value="THIAMINE REPRESSIBLE GENES REGULATORY PROTEIN THI5"/>
    <property type="match status" value="1"/>
</dbReference>
<name>A0A642UFS5_DIURU</name>
<dbReference type="PROSITE" id="PS50048">
    <property type="entry name" value="ZN2_CY6_FUNGAL_2"/>
    <property type="match status" value="1"/>
</dbReference>
<protein>
    <recommendedName>
        <fullName evidence="8">Zn(2)-C6 fungal-type domain-containing protein</fullName>
    </recommendedName>
</protein>
<accession>A0A642UFS5</accession>
<dbReference type="InterPro" id="IPR036864">
    <property type="entry name" value="Zn2-C6_fun-type_DNA-bd_sf"/>
</dbReference>
<dbReference type="OMA" id="GWNMSGG"/>
<keyword evidence="5" id="KW-0804">Transcription</keyword>
<evidence type="ECO:0000256" key="5">
    <source>
        <dbReference type="ARBA" id="ARBA00023163"/>
    </source>
</evidence>
<keyword evidence="3" id="KW-0805">Transcription regulation</keyword>
<dbReference type="Proteomes" id="UP000449547">
    <property type="component" value="Unassembled WGS sequence"/>
</dbReference>
<dbReference type="InterPro" id="IPR007219">
    <property type="entry name" value="XnlR_reg_dom"/>
</dbReference>
<keyword evidence="10" id="KW-1185">Reference proteome</keyword>
<dbReference type="GeneID" id="54783669"/>
<dbReference type="EMBL" id="SWFT01000149">
    <property type="protein sequence ID" value="KAA8898163.1"/>
    <property type="molecule type" value="Genomic_DNA"/>
</dbReference>
<dbReference type="Gene3D" id="4.10.240.10">
    <property type="entry name" value="Zn(2)-C6 fungal-type DNA-binding domain"/>
    <property type="match status" value="1"/>
</dbReference>
<evidence type="ECO:0000256" key="2">
    <source>
        <dbReference type="ARBA" id="ARBA00022723"/>
    </source>
</evidence>
<gene>
    <name evidence="9" type="ORF">DIURU_005018</name>
</gene>
<keyword evidence="2" id="KW-0479">Metal-binding</keyword>
<dbReference type="GO" id="GO:0000981">
    <property type="term" value="F:DNA-binding transcription factor activity, RNA polymerase II-specific"/>
    <property type="evidence" value="ECO:0007669"/>
    <property type="project" value="InterPro"/>
</dbReference>
<dbReference type="GO" id="GO:0043565">
    <property type="term" value="F:sequence-specific DNA binding"/>
    <property type="evidence" value="ECO:0007669"/>
    <property type="project" value="TreeGrafter"/>
</dbReference>
<dbReference type="SMART" id="SM00066">
    <property type="entry name" value="GAL4"/>
    <property type="match status" value="1"/>
</dbReference>
<dbReference type="GO" id="GO:0006351">
    <property type="term" value="P:DNA-templated transcription"/>
    <property type="evidence" value="ECO:0007669"/>
    <property type="project" value="InterPro"/>
</dbReference>
<dbReference type="RefSeq" id="XP_034010420.1">
    <property type="nucleotide sequence ID" value="XM_034157954.1"/>
</dbReference>
<dbReference type="InterPro" id="IPR051711">
    <property type="entry name" value="Stress_Response_Reg"/>
</dbReference>
<dbReference type="PROSITE" id="PS00463">
    <property type="entry name" value="ZN2_CY6_FUNGAL_1"/>
    <property type="match status" value="1"/>
</dbReference>
<evidence type="ECO:0000256" key="1">
    <source>
        <dbReference type="ARBA" id="ARBA00004123"/>
    </source>
</evidence>
<reference evidence="9 10" key="1">
    <citation type="submission" date="2019-07" db="EMBL/GenBank/DDBJ databases">
        <title>Genome assembly of two rare yeast pathogens: Diutina rugosa and Trichomonascus ciferrii.</title>
        <authorList>
            <person name="Mixao V."/>
            <person name="Saus E."/>
            <person name="Hansen A."/>
            <person name="Lass-Flor C."/>
            <person name="Gabaldon T."/>
        </authorList>
    </citation>
    <scope>NUCLEOTIDE SEQUENCE [LARGE SCALE GENOMIC DNA]</scope>
    <source>
        <strain evidence="9 10">CBS 613</strain>
    </source>
</reference>
<dbReference type="AlphaFoldDB" id="A0A642UFS5"/>
<dbReference type="CDD" id="cd00067">
    <property type="entry name" value="GAL4"/>
    <property type="match status" value="1"/>
</dbReference>
<dbReference type="GO" id="GO:0005634">
    <property type="term" value="C:nucleus"/>
    <property type="evidence" value="ECO:0007669"/>
    <property type="project" value="UniProtKB-SubCell"/>
</dbReference>
<evidence type="ECO:0000313" key="9">
    <source>
        <dbReference type="EMBL" id="KAA8898163.1"/>
    </source>
</evidence>
<keyword evidence="6" id="KW-0539">Nucleus</keyword>
<dbReference type="InterPro" id="IPR001138">
    <property type="entry name" value="Zn2Cys6_DnaBD"/>
</dbReference>